<reference evidence="4" key="1">
    <citation type="journal article" date="2014" name="Int. J. Syst. Evol. Microbiol.">
        <title>Complete genome sequence of Corynebacterium casei LMG S-19264T (=DSM 44701T), isolated from a smear-ripened cheese.</title>
        <authorList>
            <consortium name="US DOE Joint Genome Institute (JGI-PGF)"/>
            <person name="Walter F."/>
            <person name="Albersmeier A."/>
            <person name="Kalinowski J."/>
            <person name="Ruckert C."/>
        </authorList>
    </citation>
    <scope>NUCLEOTIDE SEQUENCE</scope>
    <source>
        <strain evidence="4">CGMCC 4.7306</strain>
    </source>
</reference>
<dbReference type="PROSITE" id="PS51014">
    <property type="entry name" value="COBK_CBIJ"/>
    <property type="match status" value="1"/>
</dbReference>
<evidence type="ECO:0000256" key="2">
    <source>
        <dbReference type="ARBA" id="ARBA00022573"/>
    </source>
</evidence>
<dbReference type="RefSeq" id="WP_188894813.1">
    <property type="nucleotide sequence ID" value="NZ_BMMZ01000003.1"/>
</dbReference>
<evidence type="ECO:0000313" key="4">
    <source>
        <dbReference type="EMBL" id="GGL59622.1"/>
    </source>
</evidence>
<protein>
    <submittedName>
        <fullName evidence="4">Precorrin-6A reductase</fullName>
    </submittedName>
</protein>
<dbReference type="GO" id="GO:0016994">
    <property type="term" value="F:precorrin-6A reductase activity"/>
    <property type="evidence" value="ECO:0007669"/>
    <property type="project" value="InterPro"/>
</dbReference>
<dbReference type="NCBIfam" id="TIGR00715">
    <property type="entry name" value="precor6x_red"/>
    <property type="match status" value="1"/>
</dbReference>
<keyword evidence="5" id="KW-1185">Reference proteome</keyword>
<dbReference type="EMBL" id="BMMZ01000003">
    <property type="protein sequence ID" value="GGL59622.1"/>
    <property type="molecule type" value="Genomic_DNA"/>
</dbReference>
<evidence type="ECO:0000256" key="1">
    <source>
        <dbReference type="ARBA" id="ARBA00004953"/>
    </source>
</evidence>
<keyword evidence="3" id="KW-0560">Oxidoreductase</keyword>
<comment type="pathway">
    <text evidence="1">Cofactor biosynthesis; adenosylcobalamin biosynthesis.</text>
</comment>
<evidence type="ECO:0000256" key="3">
    <source>
        <dbReference type="ARBA" id="ARBA00023002"/>
    </source>
</evidence>
<comment type="caution">
    <text evidence="4">The sequence shown here is derived from an EMBL/GenBank/DDBJ whole genome shotgun (WGS) entry which is preliminary data.</text>
</comment>
<dbReference type="InterPro" id="IPR003723">
    <property type="entry name" value="Precorrin-6x_reduct"/>
</dbReference>
<dbReference type="NCBIfam" id="NF005968">
    <property type="entry name" value="PRK08057.1-2"/>
    <property type="match status" value="1"/>
</dbReference>
<dbReference type="PANTHER" id="PTHR36925">
    <property type="entry name" value="COBALT-PRECORRIN-6A REDUCTASE"/>
    <property type="match status" value="1"/>
</dbReference>
<proteinExistence type="predicted"/>
<gene>
    <name evidence="4" type="primary">cobK</name>
    <name evidence="4" type="ORF">GCM10011575_17770</name>
</gene>
<accession>A0A917S6M4</accession>
<reference evidence="4" key="2">
    <citation type="submission" date="2020-09" db="EMBL/GenBank/DDBJ databases">
        <authorList>
            <person name="Sun Q."/>
            <person name="Zhou Y."/>
        </authorList>
    </citation>
    <scope>NUCLEOTIDE SEQUENCE</scope>
    <source>
        <strain evidence="4">CGMCC 4.7306</strain>
    </source>
</reference>
<dbReference type="PANTHER" id="PTHR36925:SF1">
    <property type="entry name" value="COBALT-PRECORRIN-6A REDUCTASE"/>
    <property type="match status" value="1"/>
</dbReference>
<sequence length="252" mass="26239">MILILGGTAEARKLAALLSEAGHPVTSSLAGRVSNPAMPVGAVRIGGFGGTDGLIRYLRGSSITAIVDATHPFAATMSEHAAAAAAATGLPLLRLTRPGWSGHPGATSWIWVPDLHEAVAAGDSSNRPFITTGRQTLDAYAGWAQKQALVRLVEMPAALLPTAWTVVRSRGPYDLDSELELFTRYGVDLLVTKDSGGRHTIAKLDAAGRLAVPVIIIARPPLAAAPEVGDPVAAAQWISDLELHQPGDQQSG</sequence>
<name>A0A917S6M4_9ACTN</name>
<dbReference type="AlphaFoldDB" id="A0A917S6M4"/>
<dbReference type="GO" id="GO:0009236">
    <property type="term" value="P:cobalamin biosynthetic process"/>
    <property type="evidence" value="ECO:0007669"/>
    <property type="project" value="UniProtKB-KW"/>
</dbReference>
<keyword evidence="2" id="KW-0169">Cobalamin biosynthesis</keyword>
<dbReference type="Pfam" id="PF02571">
    <property type="entry name" value="CbiJ"/>
    <property type="match status" value="1"/>
</dbReference>
<dbReference type="Proteomes" id="UP000613840">
    <property type="component" value="Unassembled WGS sequence"/>
</dbReference>
<organism evidence="4 5">
    <name type="scientific">Microlunatus endophyticus</name>
    <dbReference type="NCBI Taxonomy" id="1716077"/>
    <lineage>
        <taxon>Bacteria</taxon>
        <taxon>Bacillati</taxon>
        <taxon>Actinomycetota</taxon>
        <taxon>Actinomycetes</taxon>
        <taxon>Propionibacteriales</taxon>
        <taxon>Propionibacteriaceae</taxon>
        <taxon>Microlunatus</taxon>
    </lineage>
</organism>
<evidence type="ECO:0000313" key="5">
    <source>
        <dbReference type="Proteomes" id="UP000613840"/>
    </source>
</evidence>